<evidence type="ECO:0000313" key="7">
    <source>
        <dbReference type="EMBL" id="RFA96157.1"/>
    </source>
</evidence>
<dbReference type="CDD" id="cd03224">
    <property type="entry name" value="ABC_TM1139_LivF_branched"/>
    <property type="match status" value="1"/>
</dbReference>
<dbReference type="GO" id="GO:0015807">
    <property type="term" value="P:L-amino acid transport"/>
    <property type="evidence" value="ECO:0007669"/>
    <property type="project" value="TreeGrafter"/>
</dbReference>
<dbReference type="SMART" id="SM00382">
    <property type="entry name" value="AAA"/>
    <property type="match status" value="1"/>
</dbReference>
<evidence type="ECO:0000313" key="9">
    <source>
        <dbReference type="Proteomes" id="UP000256877"/>
    </source>
</evidence>
<evidence type="ECO:0000256" key="5">
    <source>
        <dbReference type="ARBA" id="ARBA00022970"/>
    </source>
</evidence>
<dbReference type="AlphaFoldDB" id="A0A371QZE6"/>
<dbReference type="PROSITE" id="PS00211">
    <property type="entry name" value="ABC_TRANSPORTER_1"/>
    <property type="match status" value="1"/>
</dbReference>
<comment type="similarity">
    <text evidence="1">Belongs to the ABC transporter superfamily.</text>
</comment>
<keyword evidence="5" id="KW-0029">Amino-acid transport</keyword>
<dbReference type="Gene3D" id="3.40.50.300">
    <property type="entry name" value="P-loop containing nucleotide triphosphate hydrolases"/>
    <property type="match status" value="1"/>
</dbReference>
<dbReference type="GO" id="GO:0015658">
    <property type="term" value="F:branched-chain amino acid transmembrane transporter activity"/>
    <property type="evidence" value="ECO:0007669"/>
    <property type="project" value="TreeGrafter"/>
</dbReference>
<reference evidence="9 10" key="1">
    <citation type="submission" date="2017-07" db="EMBL/GenBank/DDBJ databases">
        <title>Draft genome sequence of aerobic hyperthermophilic archaea, Pyrobaculum aerophilum YKB31 and YKB32.</title>
        <authorList>
            <person name="Mochizuki T."/>
            <person name="Berliner A.J."/>
            <person name="Yoshida-Takashima Y."/>
            <person name="Takaki Y."/>
            <person name="Nunoura T."/>
            <person name="Takai K."/>
        </authorList>
    </citation>
    <scope>NUCLEOTIDE SEQUENCE [LARGE SCALE GENOMIC DNA]</scope>
    <source>
        <strain evidence="7 10">YKB31</strain>
        <strain evidence="8 9">YKB32</strain>
    </source>
</reference>
<dbReference type="Proteomes" id="UP000257123">
    <property type="component" value="Unassembled WGS sequence"/>
</dbReference>
<feature type="domain" description="ABC transporter" evidence="6">
    <location>
        <begin position="2"/>
        <end position="233"/>
    </location>
</feature>
<evidence type="ECO:0000256" key="3">
    <source>
        <dbReference type="ARBA" id="ARBA00022741"/>
    </source>
</evidence>
<dbReference type="InterPro" id="IPR027417">
    <property type="entry name" value="P-loop_NTPase"/>
</dbReference>
<evidence type="ECO:0000259" key="6">
    <source>
        <dbReference type="PROSITE" id="PS50893"/>
    </source>
</evidence>
<dbReference type="InterPro" id="IPR052156">
    <property type="entry name" value="BCAA_Transport_ATP-bd_LivF"/>
</dbReference>
<keyword evidence="4 7" id="KW-0067">ATP-binding</keyword>
<name>A0A371QZE6_9CREN</name>
<dbReference type="PANTHER" id="PTHR43820">
    <property type="entry name" value="HIGH-AFFINITY BRANCHED-CHAIN AMINO ACID TRANSPORT ATP-BINDING PROTEIN LIVF"/>
    <property type="match status" value="1"/>
</dbReference>
<dbReference type="OrthoDB" id="97750at2157"/>
<keyword evidence="2" id="KW-0813">Transport</keyword>
<comment type="caution">
    <text evidence="7">The sequence shown here is derived from an EMBL/GenBank/DDBJ whole genome shotgun (WGS) entry which is preliminary data.</text>
</comment>
<dbReference type="InterPro" id="IPR003593">
    <property type="entry name" value="AAA+_ATPase"/>
</dbReference>
<dbReference type="InterPro" id="IPR003439">
    <property type="entry name" value="ABC_transporter-like_ATP-bd"/>
</dbReference>
<organism evidence="7 10">
    <name type="scientific">Pyrobaculum aerophilum</name>
    <dbReference type="NCBI Taxonomy" id="13773"/>
    <lineage>
        <taxon>Archaea</taxon>
        <taxon>Thermoproteota</taxon>
        <taxon>Thermoprotei</taxon>
        <taxon>Thermoproteales</taxon>
        <taxon>Thermoproteaceae</taxon>
        <taxon>Pyrobaculum</taxon>
    </lineage>
</organism>
<evidence type="ECO:0000256" key="1">
    <source>
        <dbReference type="ARBA" id="ARBA00005417"/>
    </source>
</evidence>
<evidence type="ECO:0000256" key="2">
    <source>
        <dbReference type="ARBA" id="ARBA00022448"/>
    </source>
</evidence>
<dbReference type="SUPFAM" id="SSF52540">
    <property type="entry name" value="P-loop containing nucleoside triphosphate hydrolases"/>
    <property type="match status" value="1"/>
</dbReference>
<dbReference type="PANTHER" id="PTHR43820:SF7">
    <property type="entry name" value="BRANCHED-CHAIN AMINO ACID TRANSPORT ATP-BINDING PROTEIN LIVF-RELATED"/>
    <property type="match status" value="1"/>
</dbReference>
<dbReference type="Proteomes" id="UP000256877">
    <property type="component" value="Unassembled WGS sequence"/>
</dbReference>
<dbReference type="PROSITE" id="PS50893">
    <property type="entry name" value="ABC_TRANSPORTER_2"/>
    <property type="match status" value="1"/>
</dbReference>
<dbReference type="GO" id="GO:0016887">
    <property type="term" value="F:ATP hydrolysis activity"/>
    <property type="evidence" value="ECO:0007669"/>
    <property type="project" value="InterPro"/>
</dbReference>
<protein>
    <submittedName>
        <fullName evidence="7">ABC transporter ATP-binding protein</fullName>
    </submittedName>
</protein>
<sequence length="235" mass="26085">MLSVKQLNAGYGKFQILFDVNIEAPPNAITTLLGPNGSGKSTLLKTIFGLTSVYSGEVWYNGTNITKLPPHERAKLGLAYLPQVGSTFNELTVEENLKMAAYTLPPEEYRERLEEVFSMFPILREFRKRRAGSLSGGQRQMLAIAMALMRKAKFIMLDEPTAMLAPKVAYEIAETIVELKRRGITVLLAEQNALLALEIADKAYLLVSGRVVFEGKPKELLENPELGKMYLGLSS</sequence>
<proteinExistence type="inferred from homology"/>
<evidence type="ECO:0000256" key="4">
    <source>
        <dbReference type="ARBA" id="ARBA00022840"/>
    </source>
</evidence>
<evidence type="ECO:0000313" key="8">
    <source>
        <dbReference type="EMBL" id="RFA96299.1"/>
    </source>
</evidence>
<dbReference type="RefSeq" id="WP_116421013.1">
    <property type="nucleotide sequence ID" value="NZ_NMUE01000014.1"/>
</dbReference>
<dbReference type="InterPro" id="IPR017871">
    <property type="entry name" value="ABC_transporter-like_CS"/>
</dbReference>
<dbReference type="EMBL" id="NMUE01000014">
    <property type="protein sequence ID" value="RFA96157.1"/>
    <property type="molecule type" value="Genomic_DNA"/>
</dbReference>
<accession>A0A371QZE6</accession>
<dbReference type="EMBL" id="NMUF01000038">
    <property type="protein sequence ID" value="RFA96299.1"/>
    <property type="molecule type" value="Genomic_DNA"/>
</dbReference>
<dbReference type="Pfam" id="PF00005">
    <property type="entry name" value="ABC_tran"/>
    <property type="match status" value="1"/>
</dbReference>
<gene>
    <name evidence="7" type="ORF">CGL51_05670</name>
    <name evidence="8" type="ORF">CGL52_10985</name>
</gene>
<dbReference type="GO" id="GO:0005524">
    <property type="term" value="F:ATP binding"/>
    <property type="evidence" value="ECO:0007669"/>
    <property type="project" value="UniProtKB-KW"/>
</dbReference>
<keyword evidence="3" id="KW-0547">Nucleotide-binding</keyword>
<evidence type="ECO:0000313" key="10">
    <source>
        <dbReference type="Proteomes" id="UP000257123"/>
    </source>
</evidence>